<dbReference type="Proteomes" id="UP000315947">
    <property type="component" value="Chromosome"/>
</dbReference>
<evidence type="ECO:0000313" key="1">
    <source>
        <dbReference type="EMBL" id="QDO83180.1"/>
    </source>
</evidence>
<organism evidence="1 2">
    <name type="scientific">Shewanella psychropiezotolerans</name>
    <dbReference type="NCBI Taxonomy" id="2593655"/>
    <lineage>
        <taxon>Bacteria</taxon>
        <taxon>Pseudomonadati</taxon>
        <taxon>Pseudomonadota</taxon>
        <taxon>Gammaproteobacteria</taxon>
        <taxon>Alteromonadales</taxon>
        <taxon>Shewanellaceae</taxon>
        <taxon>Shewanella</taxon>
    </lineage>
</organism>
<keyword evidence="2" id="KW-1185">Reference proteome</keyword>
<dbReference type="RefSeq" id="WP_144045561.1">
    <property type="nucleotide sequence ID" value="NZ_CP041614.1"/>
</dbReference>
<name>A0ABX5WVQ8_9GAMM</name>
<accession>A0ABX5WVQ8</accession>
<sequence>MNISEQDLLQVKMINDYFELYSDIEIWTCEVLNNVEFWIPEYYKLRDKYSAVEIDFLFIKFPFFQWISQLFDNIELIMRAENAHSCPPFQD</sequence>
<reference evidence="1 2" key="1">
    <citation type="submission" date="2019-07" db="EMBL/GenBank/DDBJ databases">
        <title>Shewanella sp. YLB-06 whole genomic sequence.</title>
        <authorList>
            <person name="Yu L."/>
        </authorList>
    </citation>
    <scope>NUCLEOTIDE SEQUENCE [LARGE SCALE GENOMIC DNA]</scope>
    <source>
        <strain evidence="1 2">YLB-06</strain>
    </source>
</reference>
<gene>
    <name evidence="1" type="ORF">FM037_08025</name>
</gene>
<protein>
    <submittedName>
        <fullName evidence="1">Uncharacterized protein</fullName>
    </submittedName>
</protein>
<dbReference type="EMBL" id="CP041614">
    <property type="protein sequence ID" value="QDO83180.1"/>
    <property type="molecule type" value="Genomic_DNA"/>
</dbReference>
<proteinExistence type="predicted"/>
<evidence type="ECO:0000313" key="2">
    <source>
        <dbReference type="Proteomes" id="UP000315947"/>
    </source>
</evidence>